<keyword evidence="4" id="KW-0067">ATP-binding</keyword>
<dbReference type="SUPFAM" id="SSF52954">
    <property type="entry name" value="Class II aaRS ABD-related"/>
    <property type="match status" value="1"/>
</dbReference>
<proteinExistence type="inferred from homology"/>
<evidence type="ECO:0000259" key="6">
    <source>
        <dbReference type="PROSITE" id="PS50862"/>
    </source>
</evidence>
<protein>
    <recommendedName>
        <fullName evidence="4">Histidine--tRNA ligase, chloroplastic</fullName>
        <ecNumber evidence="4">6.1.1.21</ecNumber>
    </recommendedName>
    <alternativeName>
        <fullName evidence="4">Histidyl-tRNA synthetase</fullName>
        <shortName evidence="4">HisRS</shortName>
    </alternativeName>
</protein>
<dbReference type="CDD" id="cd00773">
    <property type="entry name" value="HisRS-like_core"/>
    <property type="match status" value="1"/>
</dbReference>
<dbReference type="Gene3D" id="3.30.930.10">
    <property type="entry name" value="Bira Bifunctional Protein, Domain 2"/>
    <property type="match status" value="1"/>
</dbReference>
<gene>
    <name evidence="7" type="primary">syh</name>
    <name evidence="4" type="synonym">hisS</name>
</gene>
<dbReference type="InterPro" id="IPR004154">
    <property type="entry name" value="Anticodon-bd"/>
</dbReference>
<dbReference type="GO" id="GO:0009507">
    <property type="term" value="C:chloroplast"/>
    <property type="evidence" value="ECO:0007669"/>
    <property type="project" value="UniProtKB-SubCell"/>
</dbReference>
<evidence type="ECO:0000256" key="4">
    <source>
        <dbReference type="HAMAP-Rule" id="MF_00127"/>
    </source>
</evidence>
<feature type="binding site" evidence="5">
    <location>
        <position position="114"/>
    </location>
    <ligand>
        <name>L-histidine</name>
        <dbReference type="ChEBI" id="CHEBI:57595"/>
    </ligand>
</feature>
<dbReference type="GO" id="GO:0006427">
    <property type="term" value="P:histidyl-tRNA aminoacylation"/>
    <property type="evidence" value="ECO:0007669"/>
    <property type="project" value="UniProtKB-UniRule"/>
</dbReference>
<dbReference type="InterPro" id="IPR036621">
    <property type="entry name" value="Anticodon-bd_dom_sf"/>
</dbReference>
<keyword evidence="2 4" id="KW-0547">Nucleotide-binding</keyword>
<evidence type="ECO:0000256" key="5">
    <source>
        <dbReference type="PIRSR" id="PIRSR001549-1"/>
    </source>
</evidence>
<dbReference type="HAMAP" id="MF_00127">
    <property type="entry name" value="His_tRNA_synth"/>
    <property type="match status" value="1"/>
</dbReference>
<evidence type="ECO:0000256" key="2">
    <source>
        <dbReference type="ARBA" id="ARBA00022741"/>
    </source>
</evidence>
<dbReference type="GO" id="GO:0005524">
    <property type="term" value="F:ATP binding"/>
    <property type="evidence" value="ECO:0007669"/>
    <property type="project" value="UniProtKB-UniRule"/>
</dbReference>
<evidence type="ECO:0000256" key="3">
    <source>
        <dbReference type="ARBA" id="ARBA00047639"/>
    </source>
</evidence>
<dbReference type="InterPro" id="IPR015807">
    <property type="entry name" value="His-tRNA-ligase"/>
</dbReference>
<dbReference type="NCBIfam" id="TIGR00442">
    <property type="entry name" value="hisS"/>
    <property type="match status" value="1"/>
</dbReference>
<name>A0A1X9PU74_9RHOD</name>
<dbReference type="SUPFAM" id="SSF55681">
    <property type="entry name" value="Class II aaRS and biotin synthetases"/>
    <property type="match status" value="1"/>
</dbReference>
<keyword evidence="7" id="KW-0934">Plastid</keyword>
<reference evidence="7" key="1">
    <citation type="submission" date="2017-03" db="EMBL/GenBank/DDBJ databases">
        <title>The new red algal subphylum Proteorhodophytina comprises the largest and most divergent plastid genomes known.</title>
        <authorList>
            <person name="Munoz-Gomez S.A."/>
            <person name="Mejia-Franco F.G."/>
            <person name="Durnin K."/>
            <person name="Morgan C."/>
            <person name="Grisdale C.J."/>
            <person name="Archibald J.M."/>
            <person name="Slamovits C.H."/>
        </authorList>
    </citation>
    <scope>NUCLEOTIDE SEQUENCE</scope>
    <source>
        <strain evidence="7">UTEX LB2060</strain>
    </source>
</reference>
<dbReference type="Pfam" id="PF03129">
    <property type="entry name" value="HGTP_anticodon"/>
    <property type="match status" value="1"/>
</dbReference>
<dbReference type="PANTHER" id="PTHR43707">
    <property type="entry name" value="HISTIDYL-TRNA SYNTHETASE"/>
    <property type="match status" value="1"/>
</dbReference>
<sequence length="425" mass="48746">MTNIIKSPRGTRDILPIETINWLNVEAIAQSILAKSGYAEIRTPIFEETILFKRGIGEGTDIVNKEMYNFLDQGNRELTLRPEGTAGVVRAFIEKQLHKNKLVNRLWYKGPMFRYERPQSGRQRQFHQLGVECLGTNDPQADFEVILLAIDILKGLQIDDFILEINSVGNFSDRQKYIVALKDFLNKYKDDLDSDSIARLYINPFRIFDTKNKKTQEILNYAPILSNFLDNSSRSHFDSLCNYLSDAHINYAVNNKLVRGLDYYTYTAFEIKTKNLGSQDTICGGGRYNHLVKQLQGPNMPAVGWGMGLDRLLLLLEQKQILNKNFIDFYIAIIDSNANNLSIQLINFLKKIGFTTELDLSKSRIQKQLKRAAQLSASACIIIGQEEVQTNTFIIKWLNSGNQYQLHLNDLSNIKKIYLEELIRS</sequence>
<keyword evidence="4" id="KW-0648">Protein biosynthesis</keyword>
<dbReference type="InterPro" id="IPR006195">
    <property type="entry name" value="aa-tRNA-synth_II"/>
</dbReference>
<evidence type="ECO:0000256" key="1">
    <source>
        <dbReference type="ARBA" id="ARBA00008226"/>
    </source>
</evidence>
<comment type="similarity">
    <text evidence="1 4">Belongs to the class-II aminoacyl-tRNA synthetase family.</text>
</comment>
<dbReference type="InterPro" id="IPR004516">
    <property type="entry name" value="HisRS/HisZ"/>
</dbReference>
<keyword evidence="7" id="KW-0150">Chloroplast</keyword>
<accession>A0A1X9PU74</accession>
<keyword evidence="4" id="KW-0436">Ligase</keyword>
<dbReference type="GO" id="GO:0004821">
    <property type="term" value="F:histidine-tRNA ligase activity"/>
    <property type="evidence" value="ECO:0007669"/>
    <property type="project" value="UniProtKB-UniRule"/>
</dbReference>
<evidence type="ECO:0000313" key="7">
    <source>
        <dbReference type="EMBL" id="ARO91054.1"/>
    </source>
</evidence>
<dbReference type="Pfam" id="PF13393">
    <property type="entry name" value="tRNA-synt_His"/>
    <property type="match status" value="1"/>
</dbReference>
<geneLocation type="chloroplast" evidence="7"/>
<feature type="domain" description="Aminoacyl-transfer RNA synthetases class-II family profile" evidence="6">
    <location>
        <begin position="24"/>
        <end position="316"/>
    </location>
</feature>
<feature type="binding site" evidence="5">
    <location>
        <position position="259"/>
    </location>
    <ligand>
        <name>L-histidine</name>
        <dbReference type="ChEBI" id="CHEBI:57595"/>
    </ligand>
</feature>
<dbReference type="PIRSF" id="PIRSF001549">
    <property type="entry name" value="His-tRNA_synth"/>
    <property type="match status" value="1"/>
</dbReference>
<dbReference type="PROSITE" id="PS50862">
    <property type="entry name" value="AA_TRNA_LIGASE_II"/>
    <property type="match status" value="1"/>
</dbReference>
<organism evidence="7">
    <name type="scientific">Flintiella sanguinaria</name>
    <dbReference type="NCBI Taxonomy" id="101926"/>
    <lineage>
        <taxon>Eukaryota</taxon>
        <taxon>Rhodophyta</taxon>
        <taxon>Bangiophyceae</taxon>
        <taxon>Porphyridiales</taxon>
        <taxon>Porphyridiaceae</taxon>
        <taxon>Flintiella</taxon>
    </lineage>
</organism>
<dbReference type="PANTHER" id="PTHR43707:SF1">
    <property type="entry name" value="HISTIDINE--TRNA LIGASE, MITOCHONDRIAL-RELATED"/>
    <property type="match status" value="1"/>
</dbReference>
<dbReference type="EMBL" id="KY709211">
    <property type="protein sequence ID" value="ARO91054.1"/>
    <property type="molecule type" value="Genomic_DNA"/>
</dbReference>
<dbReference type="Gene3D" id="3.40.50.800">
    <property type="entry name" value="Anticodon-binding domain"/>
    <property type="match status" value="1"/>
</dbReference>
<feature type="binding site" evidence="5">
    <location>
        <begin position="263"/>
        <end position="264"/>
    </location>
    <ligand>
        <name>L-histidine</name>
        <dbReference type="ChEBI" id="CHEBI:57595"/>
    </ligand>
</feature>
<feature type="binding site" evidence="5">
    <location>
        <position position="132"/>
    </location>
    <ligand>
        <name>L-histidine</name>
        <dbReference type="ChEBI" id="CHEBI:57595"/>
    </ligand>
</feature>
<comment type="subcellular location">
    <subcellularLocation>
        <location evidence="4">Plastid</location>
        <location evidence="4">Chloroplast</location>
    </subcellularLocation>
</comment>
<dbReference type="InterPro" id="IPR045864">
    <property type="entry name" value="aa-tRNA-synth_II/BPL/LPL"/>
</dbReference>
<comment type="catalytic activity">
    <reaction evidence="3 4">
        <text>tRNA(His) + L-histidine + ATP = L-histidyl-tRNA(His) + AMP + diphosphate + H(+)</text>
        <dbReference type="Rhea" id="RHEA:17313"/>
        <dbReference type="Rhea" id="RHEA-COMP:9665"/>
        <dbReference type="Rhea" id="RHEA-COMP:9689"/>
        <dbReference type="ChEBI" id="CHEBI:15378"/>
        <dbReference type="ChEBI" id="CHEBI:30616"/>
        <dbReference type="ChEBI" id="CHEBI:33019"/>
        <dbReference type="ChEBI" id="CHEBI:57595"/>
        <dbReference type="ChEBI" id="CHEBI:78442"/>
        <dbReference type="ChEBI" id="CHEBI:78527"/>
        <dbReference type="ChEBI" id="CHEBI:456215"/>
        <dbReference type="EC" id="6.1.1.21"/>
    </reaction>
</comment>
<dbReference type="InterPro" id="IPR041715">
    <property type="entry name" value="HisRS-like_core"/>
</dbReference>
<dbReference type="EC" id="6.1.1.21" evidence="4"/>
<feature type="binding site" evidence="5">
    <location>
        <position position="128"/>
    </location>
    <ligand>
        <name>L-histidine</name>
        <dbReference type="ChEBI" id="CHEBI:57595"/>
    </ligand>
</feature>
<keyword evidence="4 7" id="KW-0030">Aminoacyl-tRNA synthetase</keyword>
<dbReference type="AlphaFoldDB" id="A0A1X9PU74"/>
<feature type="binding site" evidence="5">
    <location>
        <begin position="83"/>
        <end position="85"/>
    </location>
    <ligand>
        <name>L-histidine</name>
        <dbReference type="ChEBI" id="CHEBI:57595"/>
    </ligand>
</feature>